<protein>
    <submittedName>
        <fullName evidence="1">Uncharacterized protein</fullName>
    </submittedName>
</protein>
<reference evidence="1" key="1">
    <citation type="submission" date="2023-04" db="EMBL/GenBank/DDBJ databases">
        <title>Complete genome sequence of a phthalic acid esters degrading bacterial strain.</title>
        <authorList>
            <person name="Weng L."/>
            <person name="Jia Y."/>
            <person name="Ren L."/>
        </authorList>
    </citation>
    <scope>NUCLEOTIDE SEQUENCE</scope>
    <source>
        <strain evidence="1">RL-LY01</strain>
    </source>
</reference>
<sequence>MTAAFLESESVLAEIDPAVAVTAALDPRSRLRASWSDIREQHAQATSDYLRLVSPPAGTRVDPRDLDRSTQALRLITASMRDFARTNADTLERARATVRAADAQDHEARVAANRAMTALENAAPAVARLQSVSDATDDLARALTAFEQDAGLRDRQSAAAAVLSSARRLDQLLAEAPAFADRAQQVIRSVETRRSAVSTRSAQLPDTLSALRREFSADCSLDLQRNGSVVDERLEHADAELAAARAMVDAAPDQAIGRADAARDDLAVAEKAVDAVLDRLRLLREVRTDPRGAEQRVRFRLRDAQLFAVNHRLVDEWGSVLDAQADRIERAKGVLDRIHPDYWSYLTQLRAVDDRITEIVSRMRGQVAAG</sequence>
<name>A0AAX3T7R1_9ACTN</name>
<organism evidence="1 2">
    <name type="scientific">Gordonia hongkongensis</name>
    <dbReference type="NCBI Taxonomy" id="1701090"/>
    <lineage>
        <taxon>Bacteria</taxon>
        <taxon>Bacillati</taxon>
        <taxon>Actinomycetota</taxon>
        <taxon>Actinomycetes</taxon>
        <taxon>Mycobacteriales</taxon>
        <taxon>Gordoniaceae</taxon>
        <taxon>Gordonia</taxon>
    </lineage>
</organism>
<proteinExistence type="predicted"/>
<dbReference type="AlphaFoldDB" id="A0AAX3T7R1"/>
<evidence type="ECO:0000313" key="1">
    <source>
        <dbReference type="EMBL" id="WFP24841.1"/>
    </source>
</evidence>
<gene>
    <name evidence="1" type="ORF">P9A14_22450</name>
</gene>
<dbReference type="Proteomes" id="UP001213504">
    <property type="component" value="Chromosome"/>
</dbReference>
<dbReference type="EMBL" id="CP121270">
    <property type="protein sequence ID" value="WFP24841.1"/>
    <property type="molecule type" value="Genomic_DNA"/>
</dbReference>
<accession>A0AAX3T7R1</accession>
<evidence type="ECO:0000313" key="2">
    <source>
        <dbReference type="Proteomes" id="UP001213504"/>
    </source>
</evidence>
<dbReference type="RefSeq" id="WP_165629371.1">
    <property type="nucleotide sequence ID" value="NZ_CP121270.1"/>
</dbReference>